<feature type="compositionally biased region" description="Acidic residues" evidence="1">
    <location>
        <begin position="45"/>
        <end position="70"/>
    </location>
</feature>
<dbReference type="AlphaFoldDB" id="A0AA91Q416"/>
<evidence type="ECO:0000313" key="3">
    <source>
        <dbReference type="EMBL" id="OVF10956.1"/>
    </source>
</evidence>
<protein>
    <recommendedName>
        <fullName evidence="2">CASTOR ACT domain-containing protein</fullName>
    </recommendedName>
</protein>
<dbReference type="InterPro" id="IPR027795">
    <property type="entry name" value="CASTOR_ACT_dom"/>
</dbReference>
<dbReference type="GO" id="GO:0006520">
    <property type="term" value="P:amino acid metabolic process"/>
    <property type="evidence" value="ECO:0007669"/>
    <property type="project" value="UniProtKB-ARBA"/>
</dbReference>
<organism evidence="3 4">
    <name type="scientific">Clavispora lusitaniae</name>
    <name type="common">Candida lusitaniae</name>
    <dbReference type="NCBI Taxonomy" id="36911"/>
    <lineage>
        <taxon>Eukaryota</taxon>
        <taxon>Fungi</taxon>
        <taxon>Dikarya</taxon>
        <taxon>Ascomycota</taxon>
        <taxon>Saccharomycotina</taxon>
        <taxon>Pichiomycetes</taxon>
        <taxon>Metschnikowiaceae</taxon>
        <taxon>Clavispora</taxon>
    </lineage>
</organism>
<reference evidence="3 4" key="1">
    <citation type="submission" date="2017-04" db="EMBL/GenBank/DDBJ databases">
        <title>Draft genome of the yeast Clavispora lusitaniae type strain CBS 6936.</title>
        <authorList>
            <person name="Durrens P."/>
            <person name="Klopp C."/>
            <person name="Biteau N."/>
            <person name="Fitton-Ouhabi V."/>
            <person name="Dementhon K."/>
            <person name="Accoceberry I."/>
            <person name="Sherman D.J."/>
            <person name="Noel T."/>
        </authorList>
    </citation>
    <scope>NUCLEOTIDE SEQUENCE [LARGE SCALE GENOMIC DNA]</scope>
    <source>
        <strain evidence="3 4">CBS 6936</strain>
    </source>
</reference>
<dbReference type="PANTHER" id="PTHR31131:SF6">
    <property type="entry name" value="CASTOR ACT DOMAIN-CONTAINING PROTEIN"/>
    <property type="match status" value="1"/>
</dbReference>
<dbReference type="EMBL" id="LYUB02000001">
    <property type="protein sequence ID" value="OVF10956.1"/>
    <property type="molecule type" value="Genomic_DNA"/>
</dbReference>
<evidence type="ECO:0000256" key="1">
    <source>
        <dbReference type="SAM" id="MobiDB-lite"/>
    </source>
</evidence>
<dbReference type="PANTHER" id="PTHR31131">
    <property type="entry name" value="CHROMOSOME 1, WHOLE GENOME SHOTGUN SEQUENCE"/>
    <property type="match status" value="1"/>
</dbReference>
<feature type="compositionally biased region" description="Basic and acidic residues" evidence="1">
    <location>
        <begin position="96"/>
        <end position="108"/>
    </location>
</feature>
<dbReference type="Pfam" id="PF13840">
    <property type="entry name" value="ACT_7"/>
    <property type="match status" value="1"/>
</dbReference>
<name>A0AA91Q416_CLALS</name>
<feature type="compositionally biased region" description="Polar residues" evidence="1">
    <location>
        <begin position="110"/>
        <end position="124"/>
    </location>
</feature>
<proteinExistence type="predicted"/>
<dbReference type="OMA" id="CPRQLAN"/>
<dbReference type="InterPro" id="IPR045865">
    <property type="entry name" value="ACT-like_dom_sf"/>
</dbReference>
<dbReference type="GO" id="GO:0046394">
    <property type="term" value="P:carboxylic acid biosynthetic process"/>
    <property type="evidence" value="ECO:0007669"/>
    <property type="project" value="UniProtKB-ARBA"/>
</dbReference>
<dbReference type="Gene3D" id="3.30.2130.10">
    <property type="entry name" value="VC0802-like"/>
    <property type="match status" value="1"/>
</dbReference>
<sequence>MSSQVLLDPVPLSILSIPRDKVWLFNSPILQLLHGEAKNVPEYSSDSEQELPYSDSDDEDSTYESDDSVNELDPMASSHFSSNSGIKRNSLSRVLSESKVDNSSKHDVASASSGSGTDLASLNKSSSHHDSEEEQDDHFFHIAFTPTECTVICSTHKFDVLFNEALKTAHQLEYNDVIVLDEPYLNLQVDSEGDFNNSARILELTRPLSEHKITLFFLSSHYTDIVLIPFRYKKQVMNILSNHKFQFSEVSRSYIAENMNSPEPTEEDNALRGFTAHDLESNTLKLFKEAGISSVINRKVKLLLTSARRGKTKRSILKAAQCIASNEVPTYFAITRISNTSVSLILPGSRRERARMGFDYKSIIGSSQETIIPITIDLTKLPLDSTGIVAGVASRLLTSMKSVPDVISSTFEMNYLSMARSAIILIPKENVKIVTKMLEQMKDGTSDSVVDKLSQFEI</sequence>
<gene>
    <name evidence="3" type="ORF">A9F13_01g03982</name>
</gene>
<feature type="region of interest" description="Disordered" evidence="1">
    <location>
        <begin position="40"/>
        <end position="132"/>
    </location>
</feature>
<comment type="caution">
    <text evidence="3">The sequence shown here is derived from an EMBL/GenBank/DDBJ whole genome shotgun (WGS) entry which is preliminary data.</text>
</comment>
<dbReference type="Proteomes" id="UP000195602">
    <property type="component" value="Unassembled WGS sequence"/>
</dbReference>
<dbReference type="KEGG" id="clus:A9F13_01g03982"/>
<evidence type="ECO:0000313" key="4">
    <source>
        <dbReference type="Proteomes" id="UP000195602"/>
    </source>
</evidence>
<dbReference type="InterPro" id="IPR051719">
    <property type="entry name" value="CASTOR_mTORC1"/>
</dbReference>
<feature type="domain" description="CASTOR ACT" evidence="2">
    <location>
        <begin position="181"/>
        <end position="241"/>
    </location>
</feature>
<accession>A0AA91Q416</accession>
<evidence type="ECO:0000259" key="2">
    <source>
        <dbReference type="Pfam" id="PF13840"/>
    </source>
</evidence>
<feature type="compositionally biased region" description="Polar residues" evidence="1">
    <location>
        <begin position="78"/>
        <end position="95"/>
    </location>
</feature>
<dbReference type="SUPFAM" id="SSF55021">
    <property type="entry name" value="ACT-like"/>
    <property type="match status" value="1"/>
</dbReference>